<keyword evidence="2" id="KW-1185">Reference proteome</keyword>
<reference evidence="2" key="1">
    <citation type="journal article" date="2019" name="Plant Biotechnol. J.">
        <title>Genome sequencing of the Australian wild diploid species Gossypium australe highlights disease resistance and delayed gland morphogenesis.</title>
        <authorList>
            <person name="Cai Y."/>
            <person name="Cai X."/>
            <person name="Wang Q."/>
            <person name="Wang P."/>
            <person name="Zhang Y."/>
            <person name="Cai C."/>
            <person name="Xu Y."/>
            <person name="Wang K."/>
            <person name="Zhou Z."/>
            <person name="Wang C."/>
            <person name="Geng S."/>
            <person name="Li B."/>
            <person name="Dong Q."/>
            <person name="Hou Y."/>
            <person name="Wang H."/>
            <person name="Ai P."/>
            <person name="Liu Z."/>
            <person name="Yi F."/>
            <person name="Sun M."/>
            <person name="An G."/>
            <person name="Cheng J."/>
            <person name="Zhang Y."/>
            <person name="Shi Q."/>
            <person name="Xie Y."/>
            <person name="Shi X."/>
            <person name="Chang Y."/>
            <person name="Huang F."/>
            <person name="Chen Y."/>
            <person name="Hong S."/>
            <person name="Mi L."/>
            <person name="Sun Q."/>
            <person name="Zhang L."/>
            <person name="Zhou B."/>
            <person name="Peng R."/>
            <person name="Zhang X."/>
            <person name="Liu F."/>
        </authorList>
    </citation>
    <scope>NUCLEOTIDE SEQUENCE [LARGE SCALE GENOMIC DNA]</scope>
    <source>
        <strain evidence="2">cv. PA1801</strain>
    </source>
</reference>
<protein>
    <submittedName>
        <fullName evidence="1">Uncharacterized protein</fullName>
    </submittedName>
</protein>
<evidence type="ECO:0000313" key="2">
    <source>
        <dbReference type="Proteomes" id="UP000325315"/>
    </source>
</evidence>
<dbReference type="AlphaFoldDB" id="A0A5B6WRC1"/>
<accession>A0A5B6WRC1</accession>
<comment type="caution">
    <text evidence="1">The sequence shown here is derived from an EMBL/GenBank/DDBJ whole genome shotgun (WGS) entry which is preliminary data.</text>
</comment>
<dbReference type="Proteomes" id="UP000325315">
    <property type="component" value="Unassembled WGS sequence"/>
</dbReference>
<dbReference type="EMBL" id="SMMG02000002">
    <property type="protein sequence ID" value="KAA3484439.1"/>
    <property type="molecule type" value="Genomic_DNA"/>
</dbReference>
<proteinExistence type="predicted"/>
<name>A0A5B6WRC1_9ROSI</name>
<gene>
    <name evidence="1" type="ORF">EPI10_006523</name>
</gene>
<sequence>MIKVSFGSEMLDFWDTLFQRKAYGLIQVRFKQLLIGHHREMYLKLEAFWAWLVIINILLGDFR</sequence>
<organism evidence="1 2">
    <name type="scientific">Gossypium australe</name>
    <dbReference type="NCBI Taxonomy" id="47621"/>
    <lineage>
        <taxon>Eukaryota</taxon>
        <taxon>Viridiplantae</taxon>
        <taxon>Streptophyta</taxon>
        <taxon>Embryophyta</taxon>
        <taxon>Tracheophyta</taxon>
        <taxon>Spermatophyta</taxon>
        <taxon>Magnoliopsida</taxon>
        <taxon>eudicotyledons</taxon>
        <taxon>Gunneridae</taxon>
        <taxon>Pentapetalae</taxon>
        <taxon>rosids</taxon>
        <taxon>malvids</taxon>
        <taxon>Malvales</taxon>
        <taxon>Malvaceae</taxon>
        <taxon>Malvoideae</taxon>
        <taxon>Gossypium</taxon>
    </lineage>
</organism>
<evidence type="ECO:0000313" key="1">
    <source>
        <dbReference type="EMBL" id="KAA3484439.1"/>
    </source>
</evidence>